<keyword evidence="3" id="KW-1185">Reference proteome</keyword>
<organism evidence="2 3">
    <name type="scientific">Goodea atripinnis</name>
    <dbReference type="NCBI Taxonomy" id="208336"/>
    <lineage>
        <taxon>Eukaryota</taxon>
        <taxon>Metazoa</taxon>
        <taxon>Chordata</taxon>
        <taxon>Craniata</taxon>
        <taxon>Vertebrata</taxon>
        <taxon>Euteleostomi</taxon>
        <taxon>Actinopterygii</taxon>
        <taxon>Neopterygii</taxon>
        <taxon>Teleostei</taxon>
        <taxon>Neoteleostei</taxon>
        <taxon>Acanthomorphata</taxon>
        <taxon>Ovalentaria</taxon>
        <taxon>Atherinomorphae</taxon>
        <taxon>Cyprinodontiformes</taxon>
        <taxon>Goodeidae</taxon>
        <taxon>Goodea</taxon>
    </lineage>
</organism>
<dbReference type="EMBL" id="JAHRIO010060322">
    <property type="protein sequence ID" value="MEQ2177775.1"/>
    <property type="molecule type" value="Genomic_DNA"/>
</dbReference>
<feature type="transmembrane region" description="Helical" evidence="1">
    <location>
        <begin position="38"/>
        <end position="61"/>
    </location>
</feature>
<keyword evidence="1" id="KW-0812">Transmembrane</keyword>
<reference evidence="2 3" key="1">
    <citation type="submission" date="2021-06" db="EMBL/GenBank/DDBJ databases">
        <authorList>
            <person name="Palmer J.M."/>
        </authorList>
    </citation>
    <scope>NUCLEOTIDE SEQUENCE [LARGE SCALE GENOMIC DNA]</scope>
    <source>
        <strain evidence="2 3">GA_2019</strain>
        <tissue evidence="2">Muscle</tissue>
    </source>
</reference>
<keyword evidence="1" id="KW-0472">Membrane</keyword>
<name>A0ABV0P2D3_9TELE</name>
<keyword evidence="1" id="KW-1133">Transmembrane helix</keyword>
<evidence type="ECO:0000256" key="1">
    <source>
        <dbReference type="SAM" id="Phobius"/>
    </source>
</evidence>
<gene>
    <name evidence="2" type="ORF">GOODEAATRI_007118</name>
</gene>
<comment type="caution">
    <text evidence="2">The sequence shown here is derived from an EMBL/GenBank/DDBJ whole genome shotgun (WGS) entry which is preliminary data.</text>
</comment>
<dbReference type="Proteomes" id="UP001476798">
    <property type="component" value="Unassembled WGS sequence"/>
</dbReference>
<evidence type="ECO:0000313" key="2">
    <source>
        <dbReference type="EMBL" id="MEQ2177775.1"/>
    </source>
</evidence>
<proteinExistence type="predicted"/>
<evidence type="ECO:0000313" key="3">
    <source>
        <dbReference type="Proteomes" id="UP001476798"/>
    </source>
</evidence>
<accession>A0ABV0P2D3</accession>
<protein>
    <submittedName>
        <fullName evidence="2">Uncharacterized protein</fullName>
    </submittedName>
</protein>
<sequence>MFSQLEHRLHHQQLPSARNRCYHPLLFASGSKSSLVCFGFHLFLSLLVAFFISLGFFPCYIRGRSLMPRPITTHCGCVLECWANIRASQHLKRAPSHHKSSLFLQNDGNVLSFNIYFKLKLSFKGLCLEDPSQNLQSGF</sequence>